<evidence type="ECO:0000313" key="1">
    <source>
        <dbReference type="EMBL" id="TWL28892.1"/>
    </source>
</evidence>
<evidence type="ECO:0000313" key="2">
    <source>
        <dbReference type="Proteomes" id="UP000435910"/>
    </source>
</evidence>
<comment type="caution">
    <text evidence="1">The sequence shown here is derived from an EMBL/GenBank/DDBJ whole genome shotgun (WGS) entry which is preliminary data.</text>
</comment>
<gene>
    <name evidence="1" type="ORF">CHCC16736_3494</name>
</gene>
<protein>
    <submittedName>
        <fullName evidence="1">Uncharacterized protein</fullName>
    </submittedName>
</protein>
<dbReference type="Proteomes" id="UP000435910">
    <property type="component" value="Unassembled WGS sequence"/>
</dbReference>
<sequence>MNLIIRLVKLKGCWEDLVPKMRCDASSIITNNPESGKSRRDFTAERKRYRERYGYPPIDRQCLGTKKNDHKKSRLPNSSAALFASFTREFRVTMNGNVHKHYFWRNSPWL</sequence>
<dbReference type="AlphaFoldDB" id="A0A415IZM1"/>
<organism evidence="1 2">
    <name type="scientific">Bacillus licheniformis</name>
    <dbReference type="NCBI Taxonomy" id="1402"/>
    <lineage>
        <taxon>Bacteria</taxon>
        <taxon>Bacillati</taxon>
        <taxon>Bacillota</taxon>
        <taxon>Bacilli</taxon>
        <taxon>Bacillales</taxon>
        <taxon>Bacillaceae</taxon>
        <taxon>Bacillus</taxon>
    </lineage>
</organism>
<proteinExistence type="predicted"/>
<accession>A0A415IZM1</accession>
<dbReference type="RefSeq" id="WP_011197786.1">
    <property type="nucleotide sequence ID" value="NZ_JAQQGA010000001.1"/>
</dbReference>
<reference evidence="1 2" key="1">
    <citation type="submission" date="2019-06" db="EMBL/GenBank/DDBJ databases">
        <title>Genome sequence analysis of &gt;100 Bacillus licheniformis strains suggests intrinsic resistance to this species.</title>
        <authorList>
            <person name="Wels M."/>
            <person name="Siezen R.J."/>
            <person name="Johansen E."/>
            <person name="Stuer-Lauridsen B."/>
            <person name="Bjerre K."/>
            <person name="Nielsen B.K.K."/>
        </authorList>
    </citation>
    <scope>NUCLEOTIDE SEQUENCE [LARGE SCALE GENOMIC DNA]</scope>
    <source>
        <strain evidence="1 2">BAC-16736</strain>
    </source>
</reference>
<name>A0A415IZM1_BACLI</name>
<dbReference type="EMBL" id="NILC01000021">
    <property type="protein sequence ID" value="TWL28892.1"/>
    <property type="molecule type" value="Genomic_DNA"/>
</dbReference>